<dbReference type="Pfam" id="PF17801">
    <property type="entry name" value="Melibiase_C"/>
    <property type="match status" value="1"/>
</dbReference>
<comment type="catalytic activity">
    <reaction evidence="1 10">
        <text>Hydrolysis of terminal, non-reducing alpha-D-galactose residues in alpha-D-galactosides, including galactose oligosaccharides, galactomannans and galactolipids.</text>
        <dbReference type="EC" id="3.2.1.22"/>
    </reaction>
</comment>
<gene>
    <name evidence="14" type="ORF">TWF679_008549</name>
</gene>
<evidence type="ECO:0000256" key="1">
    <source>
        <dbReference type="ARBA" id="ARBA00001255"/>
    </source>
</evidence>
<evidence type="ECO:0000256" key="10">
    <source>
        <dbReference type="RuleBase" id="RU361168"/>
    </source>
</evidence>
<evidence type="ECO:0000256" key="3">
    <source>
        <dbReference type="ARBA" id="ARBA00004613"/>
    </source>
</evidence>
<feature type="region of interest" description="Disordered" evidence="11">
    <location>
        <begin position="545"/>
        <end position="564"/>
    </location>
</feature>
<keyword evidence="12" id="KW-1133">Transmembrane helix</keyword>
<dbReference type="GO" id="GO:0004557">
    <property type="term" value="F:alpha-galactosidase activity"/>
    <property type="evidence" value="ECO:0007669"/>
    <property type="project" value="UniProtKB-EC"/>
</dbReference>
<evidence type="ECO:0000259" key="13">
    <source>
        <dbReference type="Pfam" id="PF17801"/>
    </source>
</evidence>
<dbReference type="Gene3D" id="3.20.20.70">
    <property type="entry name" value="Aldolase class I"/>
    <property type="match status" value="1"/>
</dbReference>
<dbReference type="AlphaFoldDB" id="A0A8H8V4V4"/>
<comment type="caution">
    <text evidence="14">The sequence shown here is derived from an EMBL/GenBank/DDBJ whole genome shotgun (WGS) entry which is preliminary data.</text>
</comment>
<keyword evidence="8" id="KW-0325">Glycoprotein</keyword>
<dbReference type="InterPro" id="IPR002241">
    <property type="entry name" value="Glyco_hydro_27"/>
</dbReference>
<name>A0A8H8V4V4_ORBOL</name>
<dbReference type="SUPFAM" id="SSF51011">
    <property type="entry name" value="Glycosyl hydrolase domain"/>
    <property type="match status" value="1"/>
</dbReference>
<dbReference type="GO" id="GO:0005975">
    <property type="term" value="P:carbohydrate metabolic process"/>
    <property type="evidence" value="ECO:0007669"/>
    <property type="project" value="InterPro"/>
</dbReference>
<evidence type="ECO:0000256" key="12">
    <source>
        <dbReference type="SAM" id="Phobius"/>
    </source>
</evidence>
<reference evidence="14" key="1">
    <citation type="submission" date="2019-06" db="EMBL/GenBank/DDBJ databases">
        <authorList>
            <person name="Palmer J.M."/>
        </authorList>
    </citation>
    <scope>NUCLEOTIDE SEQUENCE</scope>
    <source>
        <strain evidence="14">TWF679</strain>
    </source>
</reference>
<evidence type="ECO:0000256" key="11">
    <source>
        <dbReference type="SAM" id="MobiDB-lite"/>
    </source>
</evidence>
<dbReference type="InterPro" id="IPR041233">
    <property type="entry name" value="Melibiase_C"/>
</dbReference>
<accession>A0A8H8V4V4</accession>
<keyword evidence="12" id="KW-0812">Transmembrane</keyword>
<feature type="transmembrane region" description="Helical" evidence="12">
    <location>
        <begin position="80"/>
        <end position="101"/>
    </location>
</feature>
<dbReference type="SUPFAM" id="SSF51445">
    <property type="entry name" value="(Trans)glycosidases"/>
    <property type="match status" value="1"/>
</dbReference>
<dbReference type="GO" id="GO:0005576">
    <property type="term" value="C:extracellular region"/>
    <property type="evidence" value="ECO:0007669"/>
    <property type="project" value="UniProtKB-SubCell"/>
</dbReference>
<comment type="function">
    <text evidence="2">Hydrolyzes a variety of simple alpha-D-galactoside as well as more complex molecules such as oligosaccharides and polysaccharides.</text>
</comment>
<keyword evidence="7 10" id="KW-0378">Hydrolase</keyword>
<evidence type="ECO:0000256" key="8">
    <source>
        <dbReference type="ARBA" id="ARBA00023180"/>
    </source>
</evidence>
<dbReference type="OrthoDB" id="5795902at2759"/>
<keyword evidence="6" id="KW-0732">Signal</keyword>
<comment type="subcellular location">
    <subcellularLocation>
        <location evidence="3">Secreted</location>
    </subcellularLocation>
</comment>
<dbReference type="Proteomes" id="UP000614610">
    <property type="component" value="Unassembled WGS sequence"/>
</dbReference>
<dbReference type="CDD" id="cd14792">
    <property type="entry name" value="GH27"/>
    <property type="match status" value="1"/>
</dbReference>
<feature type="domain" description="Alpha galactosidase C-terminal" evidence="13">
    <location>
        <begin position="464"/>
        <end position="539"/>
    </location>
</feature>
<comment type="similarity">
    <text evidence="4 10">Belongs to the glycosyl hydrolase 27 family.</text>
</comment>
<dbReference type="EMBL" id="WIWT01000055">
    <property type="protein sequence ID" value="KAF3206990.1"/>
    <property type="molecule type" value="Genomic_DNA"/>
</dbReference>
<dbReference type="PANTHER" id="PTHR11452">
    <property type="entry name" value="ALPHA-GALACTOSIDASE/ALPHA-N-ACETYLGALACTOSAMINIDASE"/>
    <property type="match status" value="1"/>
</dbReference>
<proteinExistence type="inferred from homology"/>
<evidence type="ECO:0000313" key="14">
    <source>
        <dbReference type="EMBL" id="KAF3206990.1"/>
    </source>
</evidence>
<dbReference type="PRINTS" id="PR00740">
    <property type="entry name" value="GLHYDRLASE27"/>
</dbReference>
<dbReference type="PROSITE" id="PS00512">
    <property type="entry name" value="ALPHA_GALACTOSIDASE"/>
    <property type="match status" value="1"/>
</dbReference>
<organism evidence="14 15">
    <name type="scientific">Orbilia oligospora</name>
    <name type="common">Nematode-trapping fungus</name>
    <name type="synonym">Arthrobotrys oligospora</name>
    <dbReference type="NCBI Taxonomy" id="2813651"/>
    <lineage>
        <taxon>Eukaryota</taxon>
        <taxon>Fungi</taxon>
        <taxon>Dikarya</taxon>
        <taxon>Ascomycota</taxon>
        <taxon>Pezizomycotina</taxon>
        <taxon>Orbiliomycetes</taxon>
        <taxon>Orbiliales</taxon>
        <taxon>Orbiliaceae</taxon>
        <taxon>Orbilia</taxon>
    </lineage>
</organism>
<keyword evidence="9 10" id="KW-0326">Glycosidase</keyword>
<dbReference type="InterPro" id="IPR013780">
    <property type="entry name" value="Glyco_hydro_b"/>
</dbReference>
<dbReference type="EC" id="3.2.1.22" evidence="10"/>
<dbReference type="Gene3D" id="2.60.40.1180">
    <property type="entry name" value="Golgi alpha-mannosidase II"/>
    <property type="match status" value="1"/>
</dbReference>
<dbReference type="InterPro" id="IPR013785">
    <property type="entry name" value="Aldolase_TIM"/>
</dbReference>
<evidence type="ECO:0000256" key="7">
    <source>
        <dbReference type="ARBA" id="ARBA00022801"/>
    </source>
</evidence>
<evidence type="ECO:0000313" key="15">
    <source>
        <dbReference type="Proteomes" id="UP000614610"/>
    </source>
</evidence>
<evidence type="ECO:0000256" key="9">
    <source>
        <dbReference type="ARBA" id="ARBA00023295"/>
    </source>
</evidence>
<evidence type="ECO:0000256" key="5">
    <source>
        <dbReference type="ARBA" id="ARBA00022525"/>
    </source>
</evidence>
<dbReference type="Pfam" id="PF16499">
    <property type="entry name" value="Melibiase_2"/>
    <property type="match status" value="2"/>
</dbReference>
<evidence type="ECO:0000256" key="6">
    <source>
        <dbReference type="ARBA" id="ARBA00022729"/>
    </source>
</evidence>
<keyword evidence="10" id="KW-1015">Disulfide bond</keyword>
<evidence type="ECO:0000256" key="2">
    <source>
        <dbReference type="ARBA" id="ARBA00003969"/>
    </source>
</evidence>
<keyword evidence="5" id="KW-0964">Secreted</keyword>
<sequence>MASLLKTIRPPRLRPRLSAFSTPPTLRRPTAPLPLIHMLKPTVQISQRAFSTQRPSPNHGQEISHEMPKMSWKDLGASRTVKIVVIIALSIVGTMETIFYVKLFMRKFFPSEEKPVEDGELAIEDAKKSTTEGRLPAMGFNSWNCFNEHINEEKFLTAAQQLVDLGLKDLGYTYVNIDDGWSDKDLWRDPETKRIIVDTNKFPDGISGLADKVHELGLKLGIYSDRGTKTCASYPGSMDYEEIDAKTFADWGVDYLKYDNCFIPDEEEDEYPWAPEWWNTTHDGNKIHAPESYDFSTSHSAQRYRTMRDALKRQDRIIQFGMCNWGHAHVEKWGNETAQSWRIWGDILPQWTGHKDHIAWGVMPILNHALFHLSQTNFWGHADMDMLEVGNGLTPAEDRSHFALWAILKSPLLIGTPLDKISPETLAVFKNKELIAFNQDESFGVPAWPYKWGVNADWTWNQTHPAEYYSGNSTAGLHVFMLNTLEETVTKTAVFDEVPGLDSTKKYIVHDMWSGEDIGIYEKEFSIPVESHDIAALRFNEASEGAEEPLKVQGSRGKNLQQPL</sequence>
<evidence type="ECO:0000256" key="4">
    <source>
        <dbReference type="ARBA" id="ARBA00009743"/>
    </source>
</evidence>
<dbReference type="InterPro" id="IPR000111">
    <property type="entry name" value="Glyco_hydro_27/36_CS"/>
</dbReference>
<dbReference type="InterPro" id="IPR017853">
    <property type="entry name" value="GH"/>
</dbReference>
<dbReference type="PANTHER" id="PTHR11452:SF61">
    <property type="entry name" value="ALPHA-GALACTOSIDASE B-RELATED"/>
    <property type="match status" value="1"/>
</dbReference>
<protein>
    <recommendedName>
        <fullName evidence="10">Alpha-galactosidase</fullName>
        <ecNumber evidence="10">3.2.1.22</ecNumber>
    </recommendedName>
    <alternativeName>
        <fullName evidence="10">Melibiase</fullName>
    </alternativeName>
</protein>
<keyword evidence="12" id="KW-0472">Membrane</keyword>